<comment type="caution">
    <text evidence="4">The sequence shown here is derived from an EMBL/GenBank/DDBJ whole genome shotgun (WGS) entry which is preliminary data.</text>
</comment>
<feature type="transmembrane region" description="Helical" evidence="2">
    <location>
        <begin position="170"/>
        <end position="195"/>
    </location>
</feature>
<dbReference type="SMART" id="SM00267">
    <property type="entry name" value="GGDEF"/>
    <property type="match status" value="1"/>
</dbReference>
<feature type="transmembrane region" description="Helical" evidence="2">
    <location>
        <begin position="136"/>
        <end position="158"/>
    </location>
</feature>
<dbReference type="EC" id="2.7.7.65" evidence="1"/>
<dbReference type="OrthoDB" id="9759607at2"/>
<evidence type="ECO:0000256" key="2">
    <source>
        <dbReference type="SAM" id="Phobius"/>
    </source>
</evidence>
<evidence type="ECO:0000256" key="1">
    <source>
        <dbReference type="ARBA" id="ARBA00012528"/>
    </source>
</evidence>
<feature type="transmembrane region" description="Helical" evidence="2">
    <location>
        <begin position="102"/>
        <end position="124"/>
    </location>
</feature>
<feature type="domain" description="GGDEF" evidence="3">
    <location>
        <begin position="266"/>
        <end position="398"/>
    </location>
</feature>
<sequence length="414" mass="46265">MHWKPNPPETPERSVERPLPATETIEIESQISKEELKLEKVLDVLLSIRCSMPSTMMTVILLLCVMAGMVPSALLAAWGGAQAVCQTIRYLFIRWAQRKRSLVWSARGLLIITLIDANLWGGAVLAFRPTQLSHQIALYLLINIICSARIPIFAPLPLMQTIQIVIPTGMILAGLCTSWSPLSPLLIVCELAWLVNLVRLSWRIGNRVEGSLLLRLENARLVVALQEALNQVRQLAIRDALTGIYNRYHLIDVLQREIDNHHRHLTPVSIVLLDVDHFKKINDTHGHPAGDRVLQDVVALVKTQIRSIDTLARYGGEEFVCILPNTAEEAALSVAERIRLSVCCQPLSVDGQDITLTVSIGVAEYAPGELLQSWLGRADRALYRAKRNGRNRIERADNWRNRLPSLASADESPT</sequence>
<accession>A0A2N3PYP5</accession>
<feature type="transmembrane region" description="Helical" evidence="2">
    <location>
        <begin position="59"/>
        <end position="81"/>
    </location>
</feature>
<keyword evidence="2" id="KW-0812">Transmembrane</keyword>
<evidence type="ECO:0000313" key="5">
    <source>
        <dbReference type="Proteomes" id="UP000233293"/>
    </source>
</evidence>
<dbReference type="GO" id="GO:0043709">
    <property type="term" value="P:cell adhesion involved in single-species biofilm formation"/>
    <property type="evidence" value="ECO:0007669"/>
    <property type="project" value="TreeGrafter"/>
</dbReference>
<dbReference type="InterPro" id="IPR000160">
    <property type="entry name" value="GGDEF_dom"/>
</dbReference>
<dbReference type="NCBIfam" id="TIGR00254">
    <property type="entry name" value="GGDEF"/>
    <property type="match status" value="1"/>
</dbReference>
<protein>
    <recommendedName>
        <fullName evidence="1">diguanylate cyclase</fullName>
        <ecNumber evidence="1">2.7.7.65</ecNumber>
    </recommendedName>
</protein>
<keyword evidence="5" id="KW-1185">Reference proteome</keyword>
<dbReference type="InterPro" id="IPR050469">
    <property type="entry name" value="Diguanylate_Cyclase"/>
</dbReference>
<dbReference type="Proteomes" id="UP000233293">
    <property type="component" value="Unassembled WGS sequence"/>
</dbReference>
<dbReference type="Gene3D" id="3.30.70.270">
    <property type="match status" value="1"/>
</dbReference>
<dbReference type="SUPFAM" id="SSF55073">
    <property type="entry name" value="Nucleotide cyclase"/>
    <property type="match status" value="1"/>
</dbReference>
<evidence type="ECO:0000313" key="4">
    <source>
        <dbReference type="EMBL" id="PKU25481.1"/>
    </source>
</evidence>
<dbReference type="GO" id="GO:0052621">
    <property type="term" value="F:diguanylate cyclase activity"/>
    <property type="evidence" value="ECO:0007669"/>
    <property type="project" value="UniProtKB-EC"/>
</dbReference>
<dbReference type="EMBL" id="PIUM01000004">
    <property type="protein sequence ID" value="PKU25481.1"/>
    <property type="molecule type" value="Genomic_DNA"/>
</dbReference>
<dbReference type="Pfam" id="PF00990">
    <property type="entry name" value="GGDEF"/>
    <property type="match status" value="1"/>
</dbReference>
<dbReference type="FunFam" id="3.30.70.270:FF:000001">
    <property type="entry name" value="Diguanylate cyclase domain protein"/>
    <property type="match status" value="1"/>
</dbReference>
<dbReference type="InterPro" id="IPR043128">
    <property type="entry name" value="Rev_trsase/Diguanyl_cyclase"/>
</dbReference>
<dbReference type="AlphaFoldDB" id="A0A2N3PYP5"/>
<evidence type="ECO:0000259" key="3">
    <source>
        <dbReference type="PROSITE" id="PS50887"/>
    </source>
</evidence>
<dbReference type="PANTHER" id="PTHR45138">
    <property type="entry name" value="REGULATORY COMPONENTS OF SENSORY TRANSDUCTION SYSTEM"/>
    <property type="match status" value="1"/>
</dbReference>
<gene>
    <name evidence="4" type="ORF">CWS72_05280</name>
</gene>
<reference evidence="5" key="1">
    <citation type="submission" date="2017-12" db="EMBL/GenBank/DDBJ databases">
        <title>Draft genome sequence of Telmatospirillum siberiense 26-4b1T, an acidotolerant peatland alphaproteobacterium potentially involved in sulfur cycling.</title>
        <authorList>
            <person name="Hausmann B."/>
            <person name="Pjevac P."/>
            <person name="Schreck K."/>
            <person name="Herbold C.W."/>
            <person name="Daims H."/>
            <person name="Wagner M."/>
            <person name="Pester M."/>
            <person name="Loy A."/>
        </authorList>
    </citation>
    <scope>NUCLEOTIDE SEQUENCE [LARGE SCALE GENOMIC DNA]</scope>
    <source>
        <strain evidence="5">26-4b1</strain>
    </source>
</reference>
<dbReference type="PANTHER" id="PTHR45138:SF24">
    <property type="entry name" value="DIGUANYLATE CYCLASE DGCC-RELATED"/>
    <property type="match status" value="1"/>
</dbReference>
<proteinExistence type="predicted"/>
<keyword evidence="2" id="KW-1133">Transmembrane helix</keyword>
<dbReference type="GO" id="GO:1902201">
    <property type="term" value="P:negative regulation of bacterial-type flagellum-dependent cell motility"/>
    <property type="evidence" value="ECO:0007669"/>
    <property type="project" value="TreeGrafter"/>
</dbReference>
<dbReference type="InterPro" id="IPR029787">
    <property type="entry name" value="Nucleotide_cyclase"/>
</dbReference>
<dbReference type="PROSITE" id="PS50887">
    <property type="entry name" value="GGDEF"/>
    <property type="match status" value="1"/>
</dbReference>
<organism evidence="4 5">
    <name type="scientific">Telmatospirillum siberiense</name>
    <dbReference type="NCBI Taxonomy" id="382514"/>
    <lineage>
        <taxon>Bacteria</taxon>
        <taxon>Pseudomonadati</taxon>
        <taxon>Pseudomonadota</taxon>
        <taxon>Alphaproteobacteria</taxon>
        <taxon>Rhodospirillales</taxon>
        <taxon>Rhodospirillaceae</taxon>
        <taxon>Telmatospirillum</taxon>
    </lineage>
</organism>
<dbReference type="CDD" id="cd01949">
    <property type="entry name" value="GGDEF"/>
    <property type="match status" value="1"/>
</dbReference>
<name>A0A2N3PYP5_9PROT</name>
<keyword evidence="2" id="KW-0472">Membrane</keyword>
<dbReference type="RefSeq" id="WP_101249536.1">
    <property type="nucleotide sequence ID" value="NZ_PIUM01000004.1"/>
</dbReference>
<dbReference type="GO" id="GO:0005886">
    <property type="term" value="C:plasma membrane"/>
    <property type="evidence" value="ECO:0007669"/>
    <property type="project" value="TreeGrafter"/>
</dbReference>